<gene>
    <name evidence="3" type="ORF">AMON00008_LOCUS13132</name>
</gene>
<dbReference type="AlphaFoldDB" id="A0A7S4UDJ2"/>
<dbReference type="PANTHER" id="PTHR34203:SF15">
    <property type="entry name" value="SLL1173 PROTEIN"/>
    <property type="match status" value="1"/>
</dbReference>
<feature type="chain" id="PRO_5031428322" description="Methyltransferase FkbM domain-containing protein" evidence="1">
    <location>
        <begin position="24"/>
        <end position="376"/>
    </location>
</feature>
<dbReference type="EMBL" id="HBNR01019778">
    <property type="protein sequence ID" value="CAE4573513.1"/>
    <property type="molecule type" value="Transcribed_RNA"/>
</dbReference>
<dbReference type="InterPro" id="IPR029063">
    <property type="entry name" value="SAM-dependent_MTases_sf"/>
</dbReference>
<dbReference type="PANTHER" id="PTHR34203">
    <property type="entry name" value="METHYLTRANSFERASE, FKBM FAMILY PROTEIN"/>
    <property type="match status" value="1"/>
</dbReference>
<dbReference type="Pfam" id="PF05050">
    <property type="entry name" value="Methyltransf_21"/>
    <property type="match status" value="1"/>
</dbReference>
<dbReference type="NCBIfam" id="TIGR01444">
    <property type="entry name" value="fkbM_fam"/>
    <property type="match status" value="1"/>
</dbReference>
<evidence type="ECO:0000256" key="1">
    <source>
        <dbReference type="SAM" id="SignalP"/>
    </source>
</evidence>
<feature type="domain" description="Methyltransferase FkbM" evidence="2">
    <location>
        <begin position="119"/>
        <end position="273"/>
    </location>
</feature>
<sequence>MLARGAALAAAVLLLCLCRGAGGASHWSTFAVPSCRQGRLLFTQEAARSRDHHSAVYDGRRARFLEHFLDHLVEEFGGHNDAFTPTLDGLRAAAPEWPGPNITFIDVGAGLYGAEADKAHAAEVLRRWGCGLGTVVVALEPNDAARLQARRAVRAALRASMGRRAAEECQGRIAWYGAAASDKNGSRAQLRGKDNGASISPTVPEKTRAPQYNHWSGEVETITVDAIAKRHGLHHVDILKVDAEGHDFAVLQGARGLLESGHVTLVVWELGANLNSLYYANWVEKTPTALPRGGLRALQPPHLLSVMRWLDERAYDCFFLGTKVLVPLTGVWWDDAYDVCVRSEGLPCWYDVLCVHRGARRPLAAVWSLATLLAQL</sequence>
<accession>A0A7S4UDJ2</accession>
<keyword evidence="1" id="KW-0732">Signal</keyword>
<dbReference type="SUPFAM" id="SSF53335">
    <property type="entry name" value="S-adenosyl-L-methionine-dependent methyltransferases"/>
    <property type="match status" value="1"/>
</dbReference>
<dbReference type="InterPro" id="IPR052514">
    <property type="entry name" value="SAM-dependent_MTase"/>
</dbReference>
<protein>
    <recommendedName>
        <fullName evidence="2">Methyltransferase FkbM domain-containing protein</fullName>
    </recommendedName>
</protein>
<dbReference type="Gene3D" id="3.40.50.150">
    <property type="entry name" value="Vaccinia Virus protein VP39"/>
    <property type="match status" value="1"/>
</dbReference>
<reference evidence="3" key="1">
    <citation type="submission" date="2021-01" db="EMBL/GenBank/DDBJ databases">
        <authorList>
            <person name="Corre E."/>
            <person name="Pelletier E."/>
            <person name="Niang G."/>
            <person name="Scheremetjew M."/>
            <person name="Finn R."/>
            <person name="Kale V."/>
            <person name="Holt S."/>
            <person name="Cochrane G."/>
            <person name="Meng A."/>
            <person name="Brown T."/>
            <person name="Cohen L."/>
        </authorList>
    </citation>
    <scope>NUCLEOTIDE SEQUENCE</scope>
    <source>
        <strain evidence="3">CCMP3105</strain>
    </source>
</reference>
<proteinExistence type="predicted"/>
<evidence type="ECO:0000259" key="2">
    <source>
        <dbReference type="Pfam" id="PF05050"/>
    </source>
</evidence>
<organism evidence="3">
    <name type="scientific">Alexandrium monilatum</name>
    <dbReference type="NCBI Taxonomy" id="311494"/>
    <lineage>
        <taxon>Eukaryota</taxon>
        <taxon>Sar</taxon>
        <taxon>Alveolata</taxon>
        <taxon>Dinophyceae</taxon>
        <taxon>Gonyaulacales</taxon>
        <taxon>Pyrocystaceae</taxon>
        <taxon>Alexandrium</taxon>
    </lineage>
</organism>
<name>A0A7S4UDJ2_9DINO</name>
<feature type="signal peptide" evidence="1">
    <location>
        <begin position="1"/>
        <end position="23"/>
    </location>
</feature>
<evidence type="ECO:0000313" key="3">
    <source>
        <dbReference type="EMBL" id="CAE4573513.1"/>
    </source>
</evidence>
<dbReference type="InterPro" id="IPR006342">
    <property type="entry name" value="FkbM_mtfrase"/>
</dbReference>